<keyword evidence="4 5" id="KW-0539">Nucleus</keyword>
<dbReference type="PROSITE" id="PS40000">
    <property type="entry name" value="DM_1"/>
    <property type="match status" value="1"/>
</dbReference>
<keyword evidence="2 5" id="KW-0862">Zinc</keyword>
<dbReference type="GO" id="GO:0000981">
    <property type="term" value="F:DNA-binding transcription factor activity, RNA polymerase II-specific"/>
    <property type="evidence" value="ECO:0007669"/>
    <property type="project" value="TreeGrafter"/>
</dbReference>
<dbReference type="GO" id="GO:0005634">
    <property type="term" value="C:nucleus"/>
    <property type="evidence" value="ECO:0007669"/>
    <property type="project" value="UniProtKB-SubCell"/>
</dbReference>
<feature type="region of interest" description="Disordered" evidence="6">
    <location>
        <begin position="250"/>
        <end position="275"/>
    </location>
</feature>
<dbReference type="FunFam" id="4.10.1040.10:FF:000001">
    <property type="entry name" value="doublesex- and mab-3-related transcription factor 1"/>
    <property type="match status" value="1"/>
</dbReference>
<reference evidence="8" key="2">
    <citation type="submission" date="2022-06" db="UniProtKB">
        <authorList>
            <consortium name="EnsemblMetazoa"/>
        </authorList>
    </citation>
    <scope>IDENTIFICATION</scope>
    <source>
        <strain evidence="8">DF5081</strain>
    </source>
</reference>
<keyword evidence="3 5" id="KW-0238">DNA-binding</keyword>
<dbReference type="Proteomes" id="UP000005237">
    <property type="component" value="Unassembled WGS sequence"/>
</dbReference>
<evidence type="ECO:0000256" key="2">
    <source>
        <dbReference type="ARBA" id="ARBA00022833"/>
    </source>
</evidence>
<feature type="domain" description="DM" evidence="7">
    <location>
        <begin position="64"/>
        <end position="111"/>
    </location>
</feature>
<dbReference type="InterPro" id="IPR001275">
    <property type="entry name" value="DM_DNA-bd"/>
</dbReference>
<evidence type="ECO:0000256" key="5">
    <source>
        <dbReference type="PROSITE-ProRule" id="PRU00070"/>
    </source>
</evidence>
<protein>
    <recommendedName>
        <fullName evidence="7">DM domain-containing protein</fullName>
    </recommendedName>
</protein>
<dbReference type="Pfam" id="PF00751">
    <property type="entry name" value="DM"/>
    <property type="match status" value="2"/>
</dbReference>
<dbReference type="PANTHER" id="PTHR12322:SF110">
    <property type="entry name" value="DOUBLESEX- AND MAB-3-RELATED TRANSCRIPTION FACTOR DMD-10"/>
    <property type="match status" value="1"/>
</dbReference>
<feature type="domain" description="DM" evidence="7">
    <location>
        <begin position="1"/>
        <end position="39"/>
    </location>
</feature>
<evidence type="ECO:0000313" key="8">
    <source>
        <dbReference type="EnsemblMetazoa" id="CJA05633.1"/>
    </source>
</evidence>
<keyword evidence="1 5" id="KW-0479">Metal-binding</keyword>
<name>A0A8R1HST6_CAEJA</name>
<organism evidence="8 9">
    <name type="scientific">Caenorhabditis japonica</name>
    <dbReference type="NCBI Taxonomy" id="281687"/>
    <lineage>
        <taxon>Eukaryota</taxon>
        <taxon>Metazoa</taxon>
        <taxon>Ecdysozoa</taxon>
        <taxon>Nematoda</taxon>
        <taxon>Chromadorea</taxon>
        <taxon>Rhabditida</taxon>
        <taxon>Rhabditina</taxon>
        <taxon>Rhabditomorpha</taxon>
        <taxon>Rhabditoidea</taxon>
        <taxon>Rhabditidae</taxon>
        <taxon>Peloderinae</taxon>
        <taxon>Caenorhabditis</taxon>
    </lineage>
</organism>
<reference evidence="9" key="1">
    <citation type="submission" date="2010-08" db="EMBL/GenBank/DDBJ databases">
        <authorList>
            <consortium name="Caenorhabditis japonica Sequencing Consortium"/>
            <person name="Wilson R.K."/>
        </authorList>
    </citation>
    <scope>NUCLEOTIDE SEQUENCE [LARGE SCALE GENOMIC DNA]</scope>
    <source>
        <strain evidence="9">DF5081</strain>
    </source>
</reference>
<dbReference type="InterPro" id="IPR036407">
    <property type="entry name" value="DM_DNA-bd_sf"/>
</dbReference>
<dbReference type="EnsemblMetazoa" id="CJA05633.1">
    <property type="protein sequence ID" value="CJA05633.1"/>
    <property type="gene ID" value="WBGene00124837"/>
</dbReference>
<dbReference type="GO" id="GO:0046872">
    <property type="term" value="F:metal ion binding"/>
    <property type="evidence" value="ECO:0007669"/>
    <property type="project" value="UniProtKB-KW"/>
</dbReference>
<feature type="compositionally biased region" description="Basic and acidic residues" evidence="6">
    <location>
        <begin position="44"/>
        <end position="60"/>
    </location>
</feature>
<dbReference type="PANTHER" id="PTHR12322">
    <property type="entry name" value="DOUBLESEX AND MAB-3 RELATED TRANSCRIPTION FACTOR DMRT"/>
    <property type="match status" value="1"/>
</dbReference>
<evidence type="ECO:0000256" key="6">
    <source>
        <dbReference type="SAM" id="MobiDB-lite"/>
    </source>
</evidence>
<evidence type="ECO:0000313" key="9">
    <source>
        <dbReference type="Proteomes" id="UP000005237"/>
    </source>
</evidence>
<proteinExistence type="predicted"/>
<feature type="region of interest" description="Disordered" evidence="6">
    <location>
        <begin position="44"/>
        <end position="77"/>
    </location>
</feature>
<dbReference type="SUPFAM" id="SSF82927">
    <property type="entry name" value="Cysteine-rich DNA binding domain, (DM domain)"/>
    <property type="match status" value="2"/>
</dbReference>
<accession>A0A8R1HST6</accession>
<dbReference type="PROSITE" id="PS50809">
    <property type="entry name" value="DM_2"/>
    <property type="match status" value="2"/>
</dbReference>
<dbReference type="GO" id="GO:0000978">
    <property type="term" value="F:RNA polymerase II cis-regulatory region sequence-specific DNA binding"/>
    <property type="evidence" value="ECO:0007669"/>
    <property type="project" value="TreeGrafter"/>
</dbReference>
<sequence>MPRPRKNHKCECPYADCNCEKCGLVEKRRILNLQLQIYNSEGDLEKKSDDDEDRKSKGERVPNCQKCGQHGRKSRLKGHKRNCPFRECACAKCAVVTERQKLMADQIKIRRRQRKDTLMNLTREHITSTINAAAALSANPINFNQLNAFLYGSIKTSPQPLLPSPTSSDASSYSPSLQFPSPPLPILIPSSADQFPTSQTPITMPVSAASLVAQVPVSVPVPITPTGFPFQGQDAATLLQTILEQYRLLEESSNNSNSSSPSKDEESGDEEAESLNSNCIIDVCTV</sequence>
<dbReference type="AlphaFoldDB" id="A0A8R1HST6"/>
<comment type="subcellular location">
    <subcellularLocation>
        <location evidence="5">Nucleus</location>
    </subcellularLocation>
</comment>
<feature type="DNA-binding region" description="DM" evidence="5">
    <location>
        <begin position="1"/>
        <end position="39"/>
    </location>
</feature>
<evidence type="ECO:0000256" key="4">
    <source>
        <dbReference type="ARBA" id="ARBA00023242"/>
    </source>
</evidence>
<feature type="compositionally biased region" description="Low complexity" evidence="6">
    <location>
        <begin position="251"/>
        <end position="261"/>
    </location>
</feature>
<dbReference type="SMART" id="SM00301">
    <property type="entry name" value="DM"/>
    <property type="match status" value="2"/>
</dbReference>
<feature type="DNA-binding region" description="DM" evidence="5">
    <location>
        <begin position="64"/>
        <end position="111"/>
    </location>
</feature>
<evidence type="ECO:0000256" key="3">
    <source>
        <dbReference type="ARBA" id="ARBA00023125"/>
    </source>
</evidence>
<dbReference type="Gene3D" id="4.10.1040.10">
    <property type="entry name" value="DM DNA-binding domain"/>
    <property type="match status" value="2"/>
</dbReference>
<dbReference type="InterPro" id="IPR026607">
    <property type="entry name" value="DMRT"/>
</dbReference>
<keyword evidence="9" id="KW-1185">Reference proteome</keyword>
<evidence type="ECO:0000256" key="1">
    <source>
        <dbReference type="ARBA" id="ARBA00022723"/>
    </source>
</evidence>
<evidence type="ECO:0000259" key="7">
    <source>
        <dbReference type="PROSITE" id="PS50809"/>
    </source>
</evidence>
<dbReference type="GO" id="GO:0007548">
    <property type="term" value="P:sex differentiation"/>
    <property type="evidence" value="ECO:0007669"/>
    <property type="project" value="TreeGrafter"/>
</dbReference>